<feature type="domain" description="MOSC" evidence="1">
    <location>
        <begin position="10"/>
        <end position="197"/>
    </location>
</feature>
<gene>
    <name evidence="2" type="ORF">PXH66_00840</name>
</gene>
<sequence length="209" mass="22021">MMPDEPVLLGRIVRLQIQPESLKQEIDGRKVYHPGGLQGVDSIRLTNTGASALAANGEETLDVHNTTHPRSKHWGANWLSFGFTSHYAAMAREFGEHLTLGSAGENIIIETESTITLAQVAGGIEIATAGGPAIIEKVVVAAPCAPFATYALANPSAATTALKTALQFLNHGTRGFYGIYPAAKSAHLRIGDAVYARSAVSVDGRDTAS</sequence>
<evidence type="ECO:0000313" key="2">
    <source>
        <dbReference type="EMBL" id="WED65394.1"/>
    </source>
</evidence>
<dbReference type="KEGG" id="slom:PXH66_00840"/>
<dbReference type="PROSITE" id="PS51340">
    <property type="entry name" value="MOSC"/>
    <property type="match status" value="1"/>
</dbReference>
<dbReference type="RefSeq" id="WP_330929342.1">
    <property type="nucleotide sequence ID" value="NZ_CP119075.1"/>
</dbReference>
<accession>A0AAE9ZXZ7</accession>
<dbReference type="EMBL" id="CP119075">
    <property type="protein sequence ID" value="WED65394.1"/>
    <property type="molecule type" value="Genomic_DNA"/>
</dbReference>
<keyword evidence="3" id="KW-1185">Reference proteome</keyword>
<evidence type="ECO:0000259" key="1">
    <source>
        <dbReference type="PROSITE" id="PS51340"/>
    </source>
</evidence>
<protein>
    <recommendedName>
        <fullName evidence="1">MOSC domain-containing protein</fullName>
    </recommendedName>
</protein>
<dbReference type="GO" id="GO:0003824">
    <property type="term" value="F:catalytic activity"/>
    <property type="evidence" value="ECO:0007669"/>
    <property type="project" value="InterPro"/>
</dbReference>
<dbReference type="Proteomes" id="UP001218638">
    <property type="component" value="Chromosome"/>
</dbReference>
<evidence type="ECO:0000313" key="3">
    <source>
        <dbReference type="Proteomes" id="UP001218638"/>
    </source>
</evidence>
<organism evidence="2 3">
    <name type="scientific">Synoicihabitans lomoniglobus</name>
    <dbReference type="NCBI Taxonomy" id="2909285"/>
    <lineage>
        <taxon>Bacteria</taxon>
        <taxon>Pseudomonadati</taxon>
        <taxon>Verrucomicrobiota</taxon>
        <taxon>Opitutia</taxon>
        <taxon>Opitutales</taxon>
        <taxon>Opitutaceae</taxon>
        <taxon>Synoicihabitans</taxon>
    </lineage>
</organism>
<reference evidence="2" key="1">
    <citation type="submission" date="2023-03" db="EMBL/GenBank/DDBJ databases">
        <title>Lomoglobus Profundus gen. nov., sp. nov., a novel member of the phylum Verrucomicrobia, isolated from deep-marine sediment of South China Sea.</title>
        <authorList>
            <person name="Ahmad T."/>
            <person name="Ishaq S.E."/>
            <person name="Wang F."/>
        </authorList>
    </citation>
    <scope>NUCLEOTIDE SEQUENCE</scope>
    <source>
        <strain evidence="2">LMO-M01</strain>
    </source>
</reference>
<dbReference type="AlphaFoldDB" id="A0AAE9ZXZ7"/>
<dbReference type="GO" id="GO:0030151">
    <property type="term" value="F:molybdenum ion binding"/>
    <property type="evidence" value="ECO:0007669"/>
    <property type="project" value="InterPro"/>
</dbReference>
<name>A0AAE9ZXZ7_9BACT</name>
<dbReference type="GO" id="GO:0030170">
    <property type="term" value="F:pyridoxal phosphate binding"/>
    <property type="evidence" value="ECO:0007669"/>
    <property type="project" value="InterPro"/>
</dbReference>
<proteinExistence type="predicted"/>
<dbReference type="InterPro" id="IPR005302">
    <property type="entry name" value="MoCF_Sase_C"/>
</dbReference>